<dbReference type="EMBL" id="JAUEPT010000204">
    <property type="protein sequence ID" value="KAK0429840.1"/>
    <property type="molecule type" value="Genomic_DNA"/>
</dbReference>
<name>A0AA39IU07_9AGAR</name>
<comment type="caution">
    <text evidence="1">The sequence shown here is derived from an EMBL/GenBank/DDBJ whole genome shotgun (WGS) entry which is preliminary data.</text>
</comment>
<keyword evidence="2" id="KW-1185">Reference proteome</keyword>
<protein>
    <submittedName>
        <fullName evidence="1">Uncharacterized protein</fullName>
    </submittedName>
</protein>
<organism evidence="1 2">
    <name type="scientific">Armillaria borealis</name>
    <dbReference type="NCBI Taxonomy" id="47425"/>
    <lineage>
        <taxon>Eukaryota</taxon>
        <taxon>Fungi</taxon>
        <taxon>Dikarya</taxon>
        <taxon>Basidiomycota</taxon>
        <taxon>Agaricomycotina</taxon>
        <taxon>Agaricomycetes</taxon>
        <taxon>Agaricomycetidae</taxon>
        <taxon>Agaricales</taxon>
        <taxon>Marasmiineae</taxon>
        <taxon>Physalacriaceae</taxon>
        <taxon>Armillaria</taxon>
    </lineage>
</organism>
<gene>
    <name evidence="1" type="ORF">EV421DRAFT_1945751</name>
</gene>
<reference evidence="1" key="1">
    <citation type="submission" date="2023-06" db="EMBL/GenBank/DDBJ databases">
        <authorList>
            <consortium name="Lawrence Berkeley National Laboratory"/>
            <person name="Ahrendt S."/>
            <person name="Sahu N."/>
            <person name="Indic B."/>
            <person name="Wong-Bajracharya J."/>
            <person name="Merenyi Z."/>
            <person name="Ke H.-M."/>
            <person name="Monk M."/>
            <person name="Kocsube S."/>
            <person name="Drula E."/>
            <person name="Lipzen A."/>
            <person name="Balint B."/>
            <person name="Henrissat B."/>
            <person name="Andreopoulos B."/>
            <person name="Martin F.M."/>
            <person name="Harder C.B."/>
            <person name="Rigling D."/>
            <person name="Ford K.L."/>
            <person name="Foster G.D."/>
            <person name="Pangilinan J."/>
            <person name="Papanicolaou A."/>
            <person name="Barry K."/>
            <person name="LaButti K."/>
            <person name="Viragh M."/>
            <person name="Koriabine M."/>
            <person name="Yan M."/>
            <person name="Riley R."/>
            <person name="Champramary S."/>
            <person name="Plett K.L."/>
            <person name="Tsai I.J."/>
            <person name="Slot J."/>
            <person name="Sipos G."/>
            <person name="Plett J."/>
            <person name="Nagy L.G."/>
            <person name="Grigoriev I.V."/>
        </authorList>
    </citation>
    <scope>NUCLEOTIDE SEQUENCE</scope>
    <source>
        <strain evidence="1">FPL87.14</strain>
    </source>
</reference>
<proteinExistence type="predicted"/>
<evidence type="ECO:0000313" key="2">
    <source>
        <dbReference type="Proteomes" id="UP001175226"/>
    </source>
</evidence>
<sequence length="209" mass="24009">MTSRQPATDYLSELYYIESQALRTRTALPMTSRPSDLPYDPDEYDPGFGWDSTVLPETCRELRRLLTFPRVFRTSTIINVRELPLFAATAGTYNFVVTSVIQTFGERRTFWLQVCVADVRLGGEVKGKVVLKILQPSLLPIPQHKAEDHLGYYVSPRHLARMNDLVYGKLESLQDTVIPYYFGLQKVHLQSDYSSFYVIFCERLTKPNG</sequence>
<dbReference type="AlphaFoldDB" id="A0AA39IU07"/>
<dbReference type="Proteomes" id="UP001175226">
    <property type="component" value="Unassembled WGS sequence"/>
</dbReference>
<evidence type="ECO:0000313" key="1">
    <source>
        <dbReference type="EMBL" id="KAK0429840.1"/>
    </source>
</evidence>
<accession>A0AA39IU07</accession>